<dbReference type="InterPro" id="IPR001296">
    <property type="entry name" value="Glyco_trans_1"/>
</dbReference>
<keyword evidence="2" id="KW-0808">Transferase</keyword>
<name>A0A7V4KBG1_FERPE</name>
<dbReference type="PANTHER" id="PTHR45947:SF3">
    <property type="entry name" value="SULFOQUINOVOSYL TRANSFERASE SQD2"/>
    <property type="match status" value="1"/>
</dbReference>
<feature type="domain" description="Glycosyl transferase family 1" evidence="1">
    <location>
        <begin position="187"/>
        <end position="339"/>
    </location>
</feature>
<organism evidence="2">
    <name type="scientific">Fervidobacterium pennivorans</name>
    <dbReference type="NCBI Taxonomy" id="93466"/>
    <lineage>
        <taxon>Bacteria</taxon>
        <taxon>Thermotogati</taxon>
        <taxon>Thermotogota</taxon>
        <taxon>Thermotogae</taxon>
        <taxon>Thermotogales</taxon>
        <taxon>Fervidobacteriaceae</taxon>
        <taxon>Fervidobacterium</taxon>
    </lineage>
</organism>
<dbReference type="EMBL" id="DSZZ01000049">
    <property type="protein sequence ID" value="HGU52118.1"/>
    <property type="molecule type" value="Genomic_DNA"/>
</dbReference>
<dbReference type="Gene3D" id="3.40.50.2000">
    <property type="entry name" value="Glycogen Phosphorylase B"/>
    <property type="match status" value="2"/>
</dbReference>
<protein>
    <submittedName>
        <fullName evidence="2">Glycosyltransferase</fullName>
    </submittedName>
</protein>
<evidence type="ECO:0000313" key="2">
    <source>
        <dbReference type="EMBL" id="HGU52118.1"/>
    </source>
</evidence>
<dbReference type="SUPFAM" id="SSF53756">
    <property type="entry name" value="UDP-Glycosyltransferase/glycogen phosphorylase"/>
    <property type="match status" value="1"/>
</dbReference>
<dbReference type="Pfam" id="PF00534">
    <property type="entry name" value="Glycos_transf_1"/>
    <property type="match status" value="1"/>
</dbReference>
<gene>
    <name evidence="2" type="ORF">ENT78_01075</name>
</gene>
<proteinExistence type="predicted"/>
<evidence type="ECO:0000259" key="1">
    <source>
        <dbReference type="Pfam" id="PF00534"/>
    </source>
</evidence>
<dbReference type="InterPro" id="IPR050194">
    <property type="entry name" value="Glycosyltransferase_grp1"/>
</dbReference>
<reference evidence="2" key="1">
    <citation type="journal article" date="2020" name="mSystems">
        <title>Genome- and Community-Level Interaction Insights into Carbon Utilization and Element Cycling Functions of Hydrothermarchaeota in Hydrothermal Sediment.</title>
        <authorList>
            <person name="Zhou Z."/>
            <person name="Liu Y."/>
            <person name="Xu W."/>
            <person name="Pan J."/>
            <person name="Luo Z.H."/>
            <person name="Li M."/>
        </authorList>
    </citation>
    <scope>NUCLEOTIDE SEQUENCE [LARGE SCALE GENOMIC DNA]</scope>
    <source>
        <strain evidence="2">SpSt-61</strain>
    </source>
</reference>
<dbReference type="CDD" id="cd03801">
    <property type="entry name" value="GT4_PimA-like"/>
    <property type="match status" value="1"/>
</dbReference>
<sequence>MKKFRILYIVSNLSKTGPILQLFNIVKYLDRNTFEPIVLTISPEDTTSMIDKFLELDVKIDSLNMPKRVFPKKSTYLDKVLKFDPHIVHSHGLRPDFIVASLPEGCCAKFSTAHCDPFEDYPRMYGVAGILAAGLHIKVWSRIQNLIACSGSLSSKLYTKYRLKSSIILNSSDIRQRFMAEIDHRKEFSQKASDKKYTFIFVGVLVKIKNLYTLLDVFRELEDEVKLVVIGDGAERKKLEKVAPNNVVFLGWQRDVAPFLTEADAFISLSLSEGLPTAVLEALALGKPVILSNIPAHSEIMLLAESERVRIGTLVEPTNIQSICEVIKSFTHEEFDHRAIEKFFERHFSPDIMSEKYQRMYIEEISKTRR</sequence>
<dbReference type="AlphaFoldDB" id="A0A7V4KBG1"/>
<dbReference type="GO" id="GO:0016757">
    <property type="term" value="F:glycosyltransferase activity"/>
    <property type="evidence" value="ECO:0007669"/>
    <property type="project" value="InterPro"/>
</dbReference>
<dbReference type="PANTHER" id="PTHR45947">
    <property type="entry name" value="SULFOQUINOVOSYL TRANSFERASE SQD2"/>
    <property type="match status" value="1"/>
</dbReference>
<comment type="caution">
    <text evidence="2">The sequence shown here is derived from an EMBL/GenBank/DDBJ whole genome shotgun (WGS) entry which is preliminary data.</text>
</comment>
<accession>A0A7V4KBG1</accession>